<gene>
    <name evidence="2" type="ORF">BU16DRAFT_243561</name>
</gene>
<proteinExistence type="predicted"/>
<dbReference type="EMBL" id="MU004183">
    <property type="protein sequence ID" value="KAF2500319.1"/>
    <property type="molecule type" value="Genomic_DNA"/>
</dbReference>
<dbReference type="Gene3D" id="3.90.280.10">
    <property type="entry name" value="PEBP-like"/>
    <property type="match status" value="1"/>
</dbReference>
<dbReference type="OrthoDB" id="2506647at2759"/>
<evidence type="ECO:0000313" key="2">
    <source>
        <dbReference type="EMBL" id="KAF2500319.1"/>
    </source>
</evidence>
<dbReference type="Pfam" id="PF01161">
    <property type="entry name" value="PBP"/>
    <property type="match status" value="1"/>
</dbReference>
<dbReference type="GO" id="GO:0030414">
    <property type="term" value="F:peptidase inhibitor activity"/>
    <property type="evidence" value="ECO:0007669"/>
    <property type="project" value="TreeGrafter"/>
</dbReference>
<sequence length="256" mass="26188">MFHSCVFLSLLLSTVVPTLAQTPPGFVPSVKQSLNITYDTNNVSPPGELIPRGDTANPPSISTPVYQNASSGGRSIIFLIDRDVPRNGSRVTLLHWLVPNVTVSSGGGLTLDIPVPQEGETGGAPYLQPSPPVGDSPHTYTFLLFPQPDNFTIPSEFASINPPADSSARIGFNISSFAKAAGLMAPLAANYMQVQNLTGVTGVATTFPPVAATSTPTSSESTATAPATYTGAAAVVGDNLGVGVLGAAVAALAALL</sequence>
<dbReference type="Proteomes" id="UP000799750">
    <property type="component" value="Unassembled WGS sequence"/>
</dbReference>
<dbReference type="CDD" id="cd00866">
    <property type="entry name" value="PEBP_euk"/>
    <property type="match status" value="1"/>
</dbReference>
<dbReference type="InterPro" id="IPR008914">
    <property type="entry name" value="PEBP"/>
</dbReference>
<protein>
    <submittedName>
        <fullName evidence="2">PEBP-like protein</fullName>
    </submittedName>
</protein>
<feature type="signal peptide" evidence="1">
    <location>
        <begin position="1"/>
        <end position="20"/>
    </location>
</feature>
<accession>A0A6A6R6V5</accession>
<dbReference type="PANTHER" id="PTHR11362">
    <property type="entry name" value="PHOSPHATIDYLETHANOLAMINE-BINDING PROTEIN"/>
    <property type="match status" value="1"/>
</dbReference>
<evidence type="ECO:0000256" key="1">
    <source>
        <dbReference type="SAM" id="SignalP"/>
    </source>
</evidence>
<dbReference type="SUPFAM" id="SSF49777">
    <property type="entry name" value="PEBP-like"/>
    <property type="match status" value="1"/>
</dbReference>
<dbReference type="GO" id="GO:0030162">
    <property type="term" value="P:regulation of proteolysis"/>
    <property type="evidence" value="ECO:0007669"/>
    <property type="project" value="TreeGrafter"/>
</dbReference>
<reference evidence="2" key="1">
    <citation type="journal article" date="2020" name="Stud. Mycol.">
        <title>101 Dothideomycetes genomes: a test case for predicting lifestyles and emergence of pathogens.</title>
        <authorList>
            <person name="Haridas S."/>
            <person name="Albert R."/>
            <person name="Binder M."/>
            <person name="Bloem J."/>
            <person name="Labutti K."/>
            <person name="Salamov A."/>
            <person name="Andreopoulos B."/>
            <person name="Baker S."/>
            <person name="Barry K."/>
            <person name="Bills G."/>
            <person name="Bluhm B."/>
            <person name="Cannon C."/>
            <person name="Castanera R."/>
            <person name="Culley D."/>
            <person name="Daum C."/>
            <person name="Ezra D."/>
            <person name="Gonzalez J."/>
            <person name="Henrissat B."/>
            <person name="Kuo A."/>
            <person name="Liang C."/>
            <person name="Lipzen A."/>
            <person name="Lutzoni F."/>
            <person name="Magnuson J."/>
            <person name="Mondo S."/>
            <person name="Nolan M."/>
            <person name="Ohm R."/>
            <person name="Pangilinan J."/>
            <person name="Park H.-J."/>
            <person name="Ramirez L."/>
            <person name="Alfaro M."/>
            <person name="Sun H."/>
            <person name="Tritt A."/>
            <person name="Yoshinaga Y."/>
            <person name="Zwiers L.-H."/>
            <person name="Turgeon B."/>
            <person name="Goodwin S."/>
            <person name="Spatafora J."/>
            <person name="Crous P."/>
            <person name="Grigoriev I."/>
        </authorList>
    </citation>
    <scope>NUCLEOTIDE SEQUENCE</scope>
    <source>
        <strain evidence="2">CBS 269.34</strain>
    </source>
</reference>
<organism evidence="2 3">
    <name type="scientific">Lophium mytilinum</name>
    <dbReference type="NCBI Taxonomy" id="390894"/>
    <lineage>
        <taxon>Eukaryota</taxon>
        <taxon>Fungi</taxon>
        <taxon>Dikarya</taxon>
        <taxon>Ascomycota</taxon>
        <taxon>Pezizomycotina</taxon>
        <taxon>Dothideomycetes</taxon>
        <taxon>Pleosporomycetidae</taxon>
        <taxon>Mytilinidiales</taxon>
        <taxon>Mytilinidiaceae</taxon>
        <taxon>Lophium</taxon>
    </lineage>
</organism>
<name>A0A6A6R6V5_9PEZI</name>
<dbReference type="GO" id="GO:0046578">
    <property type="term" value="P:regulation of Ras protein signal transduction"/>
    <property type="evidence" value="ECO:0007669"/>
    <property type="project" value="TreeGrafter"/>
</dbReference>
<dbReference type="InterPro" id="IPR035810">
    <property type="entry name" value="PEBP_euk"/>
</dbReference>
<keyword evidence="1" id="KW-0732">Signal</keyword>
<dbReference type="InterPro" id="IPR036610">
    <property type="entry name" value="PEBP-like_sf"/>
</dbReference>
<keyword evidence="3" id="KW-1185">Reference proteome</keyword>
<dbReference type="AlphaFoldDB" id="A0A6A6R6V5"/>
<dbReference type="GO" id="GO:0005543">
    <property type="term" value="F:phospholipid binding"/>
    <property type="evidence" value="ECO:0007669"/>
    <property type="project" value="TreeGrafter"/>
</dbReference>
<evidence type="ECO:0000313" key="3">
    <source>
        <dbReference type="Proteomes" id="UP000799750"/>
    </source>
</evidence>
<dbReference type="PANTHER" id="PTHR11362:SF148">
    <property type="entry name" value="CARBOXYPEPTIDASE Y INHIBITOR"/>
    <property type="match status" value="1"/>
</dbReference>
<feature type="chain" id="PRO_5025337891" evidence="1">
    <location>
        <begin position="21"/>
        <end position="256"/>
    </location>
</feature>